<proteinExistence type="predicted"/>
<organism evidence="3 4">
    <name type="scientific">Ascobolus immersus RN42</name>
    <dbReference type="NCBI Taxonomy" id="1160509"/>
    <lineage>
        <taxon>Eukaryota</taxon>
        <taxon>Fungi</taxon>
        <taxon>Dikarya</taxon>
        <taxon>Ascomycota</taxon>
        <taxon>Pezizomycotina</taxon>
        <taxon>Pezizomycetes</taxon>
        <taxon>Pezizales</taxon>
        <taxon>Ascobolaceae</taxon>
        <taxon>Ascobolus</taxon>
    </lineage>
</organism>
<evidence type="ECO:0000313" key="4">
    <source>
        <dbReference type="Proteomes" id="UP000275078"/>
    </source>
</evidence>
<feature type="compositionally biased region" description="Basic and acidic residues" evidence="1">
    <location>
        <begin position="664"/>
        <end position="681"/>
    </location>
</feature>
<evidence type="ECO:0000313" key="3">
    <source>
        <dbReference type="EMBL" id="RPA84972.1"/>
    </source>
</evidence>
<reference evidence="3 4" key="1">
    <citation type="journal article" date="2018" name="Nat. Ecol. Evol.">
        <title>Pezizomycetes genomes reveal the molecular basis of ectomycorrhizal truffle lifestyle.</title>
        <authorList>
            <person name="Murat C."/>
            <person name="Payen T."/>
            <person name="Noel B."/>
            <person name="Kuo A."/>
            <person name="Morin E."/>
            <person name="Chen J."/>
            <person name="Kohler A."/>
            <person name="Krizsan K."/>
            <person name="Balestrini R."/>
            <person name="Da Silva C."/>
            <person name="Montanini B."/>
            <person name="Hainaut M."/>
            <person name="Levati E."/>
            <person name="Barry K.W."/>
            <person name="Belfiori B."/>
            <person name="Cichocki N."/>
            <person name="Clum A."/>
            <person name="Dockter R.B."/>
            <person name="Fauchery L."/>
            <person name="Guy J."/>
            <person name="Iotti M."/>
            <person name="Le Tacon F."/>
            <person name="Lindquist E.A."/>
            <person name="Lipzen A."/>
            <person name="Malagnac F."/>
            <person name="Mello A."/>
            <person name="Molinier V."/>
            <person name="Miyauchi S."/>
            <person name="Poulain J."/>
            <person name="Riccioni C."/>
            <person name="Rubini A."/>
            <person name="Sitrit Y."/>
            <person name="Splivallo R."/>
            <person name="Traeger S."/>
            <person name="Wang M."/>
            <person name="Zifcakova L."/>
            <person name="Wipf D."/>
            <person name="Zambonelli A."/>
            <person name="Paolocci F."/>
            <person name="Nowrousian M."/>
            <person name="Ottonello S."/>
            <person name="Baldrian P."/>
            <person name="Spatafora J.W."/>
            <person name="Henrissat B."/>
            <person name="Nagy L.G."/>
            <person name="Aury J.M."/>
            <person name="Wincker P."/>
            <person name="Grigoriev I.V."/>
            <person name="Bonfante P."/>
            <person name="Martin F.M."/>
        </authorList>
    </citation>
    <scope>NUCLEOTIDE SEQUENCE [LARGE SCALE GENOMIC DNA]</scope>
    <source>
        <strain evidence="3 4">RN42</strain>
    </source>
</reference>
<dbReference type="PANTHER" id="PTHR33840">
    <property type="match status" value="1"/>
</dbReference>
<dbReference type="PANTHER" id="PTHR33840:SF1">
    <property type="entry name" value="TLE1 PHOSPHOLIPASE DOMAIN-CONTAINING PROTEIN"/>
    <property type="match status" value="1"/>
</dbReference>
<evidence type="ECO:0000256" key="1">
    <source>
        <dbReference type="SAM" id="MobiDB-lite"/>
    </source>
</evidence>
<protein>
    <recommendedName>
        <fullName evidence="2">T6SS Phospholipase effector Tle1-like catalytic domain-containing protein</fullName>
    </recommendedName>
</protein>
<dbReference type="AlphaFoldDB" id="A0A3N4IFN3"/>
<dbReference type="InterPro" id="IPR018712">
    <property type="entry name" value="Tle1-like_cat"/>
</dbReference>
<feature type="region of interest" description="Disordered" evidence="1">
    <location>
        <begin position="645"/>
        <end position="681"/>
    </location>
</feature>
<feature type="region of interest" description="Disordered" evidence="1">
    <location>
        <begin position="720"/>
        <end position="739"/>
    </location>
</feature>
<name>A0A3N4IFN3_ASCIM</name>
<dbReference type="OrthoDB" id="3057168at2759"/>
<accession>A0A3N4IFN3</accession>
<dbReference type="Pfam" id="PF09994">
    <property type="entry name" value="T6SS_Tle1-like_cat"/>
    <property type="match status" value="1"/>
</dbReference>
<dbReference type="EMBL" id="ML119656">
    <property type="protein sequence ID" value="RPA84972.1"/>
    <property type="molecule type" value="Genomic_DNA"/>
</dbReference>
<keyword evidence="4" id="KW-1185">Reference proteome</keyword>
<evidence type="ECO:0000259" key="2">
    <source>
        <dbReference type="Pfam" id="PF09994"/>
    </source>
</evidence>
<sequence length="750" mass="85154">MKRIIILCDGTGNSASRDRKELATNVKRLSDAISPKYHVVLCSDKTHEKTDSGICQHDGCEHYGKRGPEDDQIVYYQSGVGTAQYGSLYEAYAGGTGAGINDNILDAYHFLASNHHKGDEIFIFGFSRGAYTARVIANFVQQLGIFYKSRLWMMRKAWIQYKKDDNGKSFEHFCEQMWKIDAGYTKPAVIKVLGVWDTVGCVGLPDYVPGALNSEKYYQTQLLEGGVEFCFHALAVDEYRRTFGPTMFFLPKTGEKRTYTKVRAGKPEGVFPVLTAEKTVLKQCWFPGVHSNVGGSYQSEHLADIAMAWMIDQCIINGHLITFDRHALFRLVDRHLHPEKNTDSFHGSVVRKYPGWGAGTVYDSFKGSKLYVSWQYRAPGNYIKDEKHPGRGNTEHPGRYGAWSFPSWSDLTAWASSRPAATDYCTDPVCCHPAKKGKYDLDPISGFPIVENLAPGATCETIHGSVYARYVASIEAQKQAREYRKDESKRQKAVTIDHPNGGEEKALPTSLVDWDPEALAPFRTGEKHDPEKLNRYMRKPMWPGGPIMWTGRCLKTGKLFEMLEEPDHLILVEEDSEEAKAKLQELGPDAVAKRAAELERNRAFNRAAVGNIVRRMNVAPGPPSALPKDNPYERIETAEQKEARLKAEKQKEDDLQALLSSESPEEREARLEREAEEKKKKDYEAWLAKKSSWMDHLYLQEDFELEDMPKLMKKREEEFLLQNPDPTEPLDPDGKRNSKWRESIKKFFGN</sequence>
<feature type="domain" description="T6SS Phospholipase effector Tle1-like catalytic" evidence="2">
    <location>
        <begin position="2"/>
        <end position="313"/>
    </location>
</feature>
<dbReference type="STRING" id="1160509.A0A3N4IFN3"/>
<dbReference type="Proteomes" id="UP000275078">
    <property type="component" value="Unassembled WGS sequence"/>
</dbReference>
<gene>
    <name evidence="3" type="ORF">BJ508DRAFT_20765</name>
</gene>
<feature type="compositionally biased region" description="Basic and acidic residues" evidence="1">
    <location>
        <begin position="645"/>
        <end position="654"/>
    </location>
</feature>
<feature type="region of interest" description="Disordered" evidence="1">
    <location>
        <begin position="482"/>
        <end position="508"/>
    </location>
</feature>